<evidence type="ECO:0000313" key="3">
    <source>
        <dbReference type="EMBL" id="ESO84679.1"/>
    </source>
</evidence>
<protein>
    <recommendedName>
        <fullName evidence="2">CAP-Gly domain-containing protein</fullName>
    </recommendedName>
</protein>
<evidence type="ECO:0000259" key="2">
    <source>
        <dbReference type="PROSITE" id="PS50245"/>
    </source>
</evidence>
<dbReference type="InterPro" id="IPR000938">
    <property type="entry name" value="CAP-Gly_domain"/>
</dbReference>
<organism evidence="3 4">
    <name type="scientific">Lottia gigantea</name>
    <name type="common">Giant owl limpet</name>
    <dbReference type="NCBI Taxonomy" id="225164"/>
    <lineage>
        <taxon>Eukaryota</taxon>
        <taxon>Metazoa</taxon>
        <taxon>Spiralia</taxon>
        <taxon>Lophotrochozoa</taxon>
        <taxon>Mollusca</taxon>
        <taxon>Gastropoda</taxon>
        <taxon>Patellogastropoda</taxon>
        <taxon>Lottioidea</taxon>
        <taxon>Lottiidae</taxon>
        <taxon>Lottia</taxon>
    </lineage>
</organism>
<dbReference type="Gene3D" id="2.30.30.190">
    <property type="entry name" value="CAP Gly-rich-like domain"/>
    <property type="match status" value="2"/>
</dbReference>
<evidence type="ECO:0000313" key="4">
    <source>
        <dbReference type="Proteomes" id="UP000030746"/>
    </source>
</evidence>
<dbReference type="AlphaFoldDB" id="V4B7R5"/>
<feature type="domain" description="CAP-Gly" evidence="2">
    <location>
        <begin position="33"/>
        <end position="75"/>
    </location>
</feature>
<dbReference type="SUPFAM" id="SSF74924">
    <property type="entry name" value="Cap-Gly domain"/>
    <property type="match status" value="2"/>
</dbReference>
<dbReference type="OrthoDB" id="2130750at2759"/>
<proteinExistence type="predicted"/>
<dbReference type="GeneID" id="20233226"/>
<dbReference type="FunFam" id="2.30.30.190:FF:000001">
    <property type="entry name" value="Putative CAP-Gly domain-containing linker protein 1"/>
    <property type="match status" value="1"/>
</dbReference>
<dbReference type="STRING" id="225164.V4B7R5"/>
<feature type="region of interest" description="Disordered" evidence="1">
    <location>
        <begin position="78"/>
        <end position="162"/>
    </location>
</feature>
<feature type="domain" description="CAP-Gly" evidence="2">
    <location>
        <begin position="185"/>
        <end position="227"/>
    </location>
</feature>
<dbReference type="SMART" id="SM01052">
    <property type="entry name" value="CAP_GLY"/>
    <property type="match status" value="2"/>
</dbReference>
<gene>
    <name evidence="3" type="ORF">LOTGIDRAFT_131841</name>
</gene>
<dbReference type="EMBL" id="KB203440">
    <property type="protein sequence ID" value="ESO84679.1"/>
    <property type="molecule type" value="Genomic_DNA"/>
</dbReference>
<dbReference type="PROSITE" id="PS00845">
    <property type="entry name" value="CAP_GLY_1"/>
    <property type="match status" value="2"/>
</dbReference>
<reference evidence="3 4" key="1">
    <citation type="journal article" date="2013" name="Nature">
        <title>Insights into bilaterian evolution from three spiralian genomes.</title>
        <authorList>
            <person name="Simakov O."/>
            <person name="Marletaz F."/>
            <person name="Cho S.J."/>
            <person name="Edsinger-Gonzales E."/>
            <person name="Havlak P."/>
            <person name="Hellsten U."/>
            <person name="Kuo D.H."/>
            <person name="Larsson T."/>
            <person name="Lv J."/>
            <person name="Arendt D."/>
            <person name="Savage R."/>
            <person name="Osoegawa K."/>
            <person name="de Jong P."/>
            <person name="Grimwood J."/>
            <person name="Chapman J.A."/>
            <person name="Shapiro H."/>
            <person name="Aerts A."/>
            <person name="Otillar R.P."/>
            <person name="Terry A.Y."/>
            <person name="Boore J.L."/>
            <person name="Grigoriev I.V."/>
            <person name="Lindberg D.R."/>
            <person name="Seaver E.C."/>
            <person name="Weisblat D.A."/>
            <person name="Putnam N.H."/>
            <person name="Rokhsar D.S."/>
        </authorList>
    </citation>
    <scope>NUCLEOTIDE SEQUENCE [LARGE SCALE GENOMIC DNA]</scope>
</reference>
<accession>V4B7R5</accession>
<dbReference type="Proteomes" id="UP000030746">
    <property type="component" value="Unassembled WGS sequence"/>
</dbReference>
<dbReference type="Pfam" id="PF01302">
    <property type="entry name" value="CAP_GLY"/>
    <property type="match status" value="2"/>
</dbReference>
<dbReference type="OMA" id="PVQDGNT"/>
<name>V4B7R5_LOTGI</name>
<feature type="non-terminal residue" evidence="3">
    <location>
        <position position="1"/>
    </location>
</feature>
<dbReference type="PANTHER" id="PTHR18916">
    <property type="entry name" value="DYNACTIN 1-RELATED MICROTUBULE-BINDING"/>
    <property type="match status" value="1"/>
</dbReference>
<dbReference type="InterPro" id="IPR036859">
    <property type="entry name" value="CAP-Gly_dom_sf"/>
</dbReference>
<feature type="compositionally biased region" description="Low complexity" evidence="1">
    <location>
        <begin position="137"/>
        <end position="151"/>
    </location>
</feature>
<sequence>PECTAETHSTDDFKIGDRVWLGGTKPGRIAFIGETKFAAGDWAGVVLDQPVGKNDGSVNGVKYFQCEPMKGVFSRVSKLTRQPVSIPPSTPKPGDSRGESPAGSVNSSGGMTNGALPLNTPHRPQSRLGLAGSKAPSSSTTSLNNSVSATVPKATSTPMPGKGGVKIGDRVLVSGSKTGVLRFMGETEFAKGDWAGVELDEQMGKNDGAVAGKRYFDCKPMFGLFAPIHKVTKISANYVPNANAMTRSLNTSLRSTRDRSGSQDSISSISSSASSVSRSRVRLGVSTLGSKVYARLLMSYFLCFHFIFKEFI</sequence>
<dbReference type="RefSeq" id="XP_009064670.1">
    <property type="nucleotide sequence ID" value="XM_009066422.1"/>
</dbReference>
<dbReference type="PROSITE" id="PS50245">
    <property type="entry name" value="CAP_GLY_2"/>
    <property type="match status" value="2"/>
</dbReference>
<dbReference type="HOGENOM" id="CLU_042448_0_0_1"/>
<keyword evidence="4" id="KW-1185">Reference proteome</keyword>
<dbReference type="KEGG" id="lgi:LOTGIDRAFT_131841"/>
<dbReference type="CTD" id="20233226"/>
<evidence type="ECO:0000256" key="1">
    <source>
        <dbReference type="SAM" id="MobiDB-lite"/>
    </source>
</evidence>